<proteinExistence type="predicted"/>
<dbReference type="OrthoDB" id="2437917at2759"/>
<gene>
    <name evidence="1" type="ORF">Glove_24g8</name>
</gene>
<protein>
    <submittedName>
        <fullName evidence="1">Uncharacterized protein</fullName>
    </submittedName>
</protein>
<name>A0A397JSU3_9GLOM</name>
<organism evidence="1 2">
    <name type="scientific">Diversispora epigaea</name>
    <dbReference type="NCBI Taxonomy" id="1348612"/>
    <lineage>
        <taxon>Eukaryota</taxon>
        <taxon>Fungi</taxon>
        <taxon>Fungi incertae sedis</taxon>
        <taxon>Mucoromycota</taxon>
        <taxon>Glomeromycotina</taxon>
        <taxon>Glomeromycetes</taxon>
        <taxon>Diversisporales</taxon>
        <taxon>Diversisporaceae</taxon>
        <taxon>Diversispora</taxon>
    </lineage>
</organism>
<evidence type="ECO:0000313" key="2">
    <source>
        <dbReference type="Proteomes" id="UP000266861"/>
    </source>
</evidence>
<dbReference type="AlphaFoldDB" id="A0A397JSU3"/>
<reference evidence="1 2" key="1">
    <citation type="submission" date="2018-08" db="EMBL/GenBank/DDBJ databases">
        <title>Genome and evolution of the arbuscular mycorrhizal fungus Diversispora epigaea (formerly Glomus versiforme) and its bacterial endosymbionts.</title>
        <authorList>
            <person name="Sun X."/>
            <person name="Fei Z."/>
            <person name="Harrison M."/>
        </authorList>
    </citation>
    <scope>NUCLEOTIDE SEQUENCE [LARGE SCALE GENOMIC DNA]</scope>
    <source>
        <strain evidence="1 2">IT104</strain>
    </source>
</reference>
<evidence type="ECO:0000313" key="1">
    <source>
        <dbReference type="EMBL" id="RHZ88274.1"/>
    </source>
</evidence>
<sequence>MFILLKQLIADSKGQSSSVAESTSAITSVYQLVFGTRKKYAGLFYLGLEQAETVQKLLEEFEDFSPNAVWHQTQVLKSISEIMKHLFRLHLKKAVRGSYEKWNKIFQNWTKQKSNIIELYTHIEKTYNSNYKYTECELRAWRAIFCVAGCTNITPFDNKISKNKFWTNASDPEKDCETLMNLYTEGFLNIHQPYCC</sequence>
<accession>A0A397JSU3</accession>
<dbReference type="EMBL" id="PQFF01000022">
    <property type="protein sequence ID" value="RHZ88274.1"/>
    <property type="molecule type" value="Genomic_DNA"/>
</dbReference>
<comment type="caution">
    <text evidence="1">The sequence shown here is derived from an EMBL/GenBank/DDBJ whole genome shotgun (WGS) entry which is preliminary data.</text>
</comment>
<keyword evidence="2" id="KW-1185">Reference proteome</keyword>
<dbReference type="Proteomes" id="UP000266861">
    <property type="component" value="Unassembled WGS sequence"/>
</dbReference>